<evidence type="ECO:0000313" key="3">
    <source>
        <dbReference type="Proteomes" id="UP000039865"/>
    </source>
</evidence>
<reference evidence="2 3" key="1">
    <citation type="submission" date="2014-06" db="EMBL/GenBank/DDBJ databases">
        <authorList>
            <person name="Swart Estienne"/>
        </authorList>
    </citation>
    <scope>NUCLEOTIDE SEQUENCE [LARGE SCALE GENOMIC DNA]</scope>
    <source>
        <strain evidence="2 3">130c</strain>
    </source>
</reference>
<evidence type="ECO:0000256" key="1">
    <source>
        <dbReference type="SAM" id="MobiDB-lite"/>
    </source>
</evidence>
<dbReference type="InParanoid" id="A0A077ZPN8"/>
<sequence length="1093" mass="127235">MSSDRRPNTSRPMIRGQLLGNPNSLQSELDLEQKIIINRLIRELQNDNSVDIAAVLKKPHIHRIFKEEFTLTDKEIRDLETVISKNCDEIVNNFVKTDSLIPLKGSNSQAIYQQYKQQPLSLLQKKELDHYLELDYSIYPAQPCVRSLYLVSKIAQSQQIKILVPPSILIGFGDDNRMIYNDPQNGNLIVKSGYISPKIIQQFIQKHMSYEQSEQRIEDRILFPKYVIKLASKNHIKNDIRIYYSKDSLLADLMSYWGAYDMAIQQFVKQKHLRPSIYRYYMKNGNIYKAVCISNQENLTKETRLYKTIMGLVYDQYQKTKKIVNPRPKSSVVRRRDAFIGLKQTNNQIDQVQRAIKRKISIDRIISQATHEDALDEKGFPVSLQNFRLTEFHNEIQQAVSVNDLKKYFCVTADNLDNLTMMSCRPGAQSQADKMTSDLFRLYSQYYLKTQKFGNVSQFVCDFIEAENGLTYLLQVKSFECEGLLHDWQVPWSPQKSKLLNSQSPNNNGVTKIECDVPLQESQCQAKILCASKKINPQLRDLFCEVCKEVDLWQFTNRKGLVPRVQQRIIDKYHKELNQGKEGFLLQSEKAKISPLFPLTTFPEEFKQNNTIAQSPTRIKNSIIMKKQISTQSRESENQQLEDLNHDQESQKIESPCCFACAKVLELFQARYFSLVFKTDNTVENLRKLKSKLGDEWNLKDLKFLVGIYKESKNSLFIISDIFKLEKKRQRKMLKQRQKTPDSVVEKSLKRYTLQSYSNQLNNSNRESLGSRQGARTTNSLRRSMHRKNEIQDMDNYRESDGFSRNLIIPNTSRTLIRENSQNDSLQPKRLMSARGTVQPLIMSKEGLNAQKSTIDESQSSNNKGGQGSQKQLNIITQHLQSFREKKKSESLINVKEILKQREQLSIKINQQLETIESAYQDFKPQKLKVKIVESHNNSEISETHKDPNDREIKNMSHRYSLRLTTDSASKILEQKTRNMPSAFLVHQKAQNKINQTLKNYINTSTIDQDKDGKLFFNIQDNRSQLKTHRGFNVQQTQKKQMKNERSQDKVINSYFENKRIMDKSASRQPELKQKNSLKELQRELSMSNLVVI</sequence>
<organism evidence="2 3">
    <name type="scientific">Stylonychia lemnae</name>
    <name type="common">Ciliate</name>
    <dbReference type="NCBI Taxonomy" id="5949"/>
    <lineage>
        <taxon>Eukaryota</taxon>
        <taxon>Sar</taxon>
        <taxon>Alveolata</taxon>
        <taxon>Ciliophora</taxon>
        <taxon>Intramacronucleata</taxon>
        <taxon>Spirotrichea</taxon>
        <taxon>Stichotrichia</taxon>
        <taxon>Sporadotrichida</taxon>
        <taxon>Oxytrichidae</taxon>
        <taxon>Stylonychinae</taxon>
        <taxon>Stylonychia</taxon>
    </lineage>
</organism>
<dbReference type="AlphaFoldDB" id="A0A077ZPN8"/>
<evidence type="ECO:0000313" key="2">
    <source>
        <dbReference type="EMBL" id="CDW71932.1"/>
    </source>
</evidence>
<dbReference type="OrthoDB" id="322612at2759"/>
<feature type="compositionally biased region" description="Basic and acidic residues" evidence="1">
    <location>
        <begin position="787"/>
        <end position="797"/>
    </location>
</feature>
<dbReference type="Proteomes" id="UP000039865">
    <property type="component" value="Unassembled WGS sequence"/>
</dbReference>
<feature type="region of interest" description="Disordered" evidence="1">
    <location>
        <begin position="851"/>
        <end position="871"/>
    </location>
</feature>
<name>A0A077ZPN8_STYLE</name>
<feature type="region of interest" description="Disordered" evidence="1">
    <location>
        <begin position="760"/>
        <end position="797"/>
    </location>
</feature>
<protein>
    <submittedName>
        <fullName evidence="2">Uncharacterized protein</fullName>
    </submittedName>
</protein>
<feature type="region of interest" description="Disordered" evidence="1">
    <location>
        <begin position="1"/>
        <end position="21"/>
    </location>
</feature>
<feature type="compositionally biased region" description="Polar residues" evidence="1">
    <location>
        <begin position="766"/>
        <end position="782"/>
    </location>
</feature>
<gene>
    <name evidence="2" type="primary">Contig2358.g2544</name>
    <name evidence="2" type="ORF">STYLEM_883</name>
</gene>
<keyword evidence="3" id="KW-1185">Reference proteome</keyword>
<proteinExistence type="predicted"/>
<dbReference type="EMBL" id="CCKQ01000833">
    <property type="protein sequence ID" value="CDW71932.1"/>
    <property type="molecule type" value="Genomic_DNA"/>
</dbReference>
<accession>A0A077ZPN8</accession>
<feature type="compositionally biased region" description="Low complexity" evidence="1">
    <location>
        <begin position="858"/>
        <end position="871"/>
    </location>
</feature>